<evidence type="ECO:0000313" key="3">
    <source>
        <dbReference type="Proteomes" id="UP000001292"/>
    </source>
</evidence>
<reference evidence="2 3" key="1">
    <citation type="journal article" date="2007" name="Nature">
        <title>Evolution of genes and genomes on the Drosophila phylogeny.</title>
        <authorList>
            <consortium name="Drosophila 12 Genomes Consortium"/>
            <person name="Clark A.G."/>
            <person name="Eisen M.B."/>
            <person name="Smith D.R."/>
            <person name="Bergman C.M."/>
            <person name="Oliver B."/>
            <person name="Markow T.A."/>
            <person name="Kaufman T.C."/>
            <person name="Kellis M."/>
            <person name="Gelbart W."/>
            <person name="Iyer V.N."/>
            <person name="Pollard D.A."/>
            <person name="Sackton T.B."/>
            <person name="Larracuente A.M."/>
            <person name="Singh N.D."/>
            <person name="Abad J.P."/>
            <person name="Abt D.N."/>
            <person name="Adryan B."/>
            <person name="Aguade M."/>
            <person name="Akashi H."/>
            <person name="Anderson W.W."/>
            <person name="Aquadro C.F."/>
            <person name="Ardell D.H."/>
            <person name="Arguello R."/>
            <person name="Artieri C.G."/>
            <person name="Barbash D.A."/>
            <person name="Barker D."/>
            <person name="Barsanti P."/>
            <person name="Batterham P."/>
            <person name="Batzoglou S."/>
            <person name="Begun D."/>
            <person name="Bhutkar A."/>
            <person name="Blanco E."/>
            <person name="Bosak S.A."/>
            <person name="Bradley R.K."/>
            <person name="Brand A.D."/>
            <person name="Brent M.R."/>
            <person name="Brooks A.N."/>
            <person name="Brown R.H."/>
            <person name="Butlin R.K."/>
            <person name="Caggese C."/>
            <person name="Calvi B.R."/>
            <person name="Bernardo de Carvalho A."/>
            <person name="Caspi A."/>
            <person name="Castrezana S."/>
            <person name="Celniker S.E."/>
            <person name="Chang J.L."/>
            <person name="Chapple C."/>
            <person name="Chatterji S."/>
            <person name="Chinwalla A."/>
            <person name="Civetta A."/>
            <person name="Clifton S.W."/>
            <person name="Comeron J.M."/>
            <person name="Costello J.C."/>
            <person name="Coyne J.A."/>
            <person name="Daub J."/>
            <person name="David R.G."/>
            <person name="Delcher A.L."/>
            <person name="Delehaunty K."/>
            <person name="Do C.B."/>
            <person name="Ebling H."/>
            <person name="Edwards K."/>
            <person name="Eickbush T."/>
            <person name="Evans J.D."/>
            <person name="Filipski A."/>
            <person name="Findeiss S."/>
            <person name="Freyhult E."/>
            <person name="Fulton L."/>
            <person name="Fulton R."/>
            <person name="Garcia A.C."/>
            <person name="Gardiner A."/>
            <person name="Garfield D.A."/>
            <person name="Garvin B.E."/>
            <person name="Gibson G."/>
            <person name="Gilbert D."/>
            <person name="Gnerre S."/>
            <person name="Godfrey J."/>
            <person name="Good R."/>
            <person name="Gotea V."/>
            <person name="Gravely B."/>
            <person name="Greenberg A.J."/>
            <person name="Griffiths-Jones S."/>
            <person name="Gross S."/>
            <person name="Guigo R."/>
            <person name="Gustafson E.A."/>
            <person name="Haerty W."/>
            <person name="Hahn M.W."/>
            <person name="Halligan D.L."/>
            <person name="Halpern A.L."/>
            <person name="Halter G.M."/>
            <person name="Han M.V."/>
            <person name="Heger A."/>
            <person name="Hillier L."/>
            <person name="Hinrichs A.S."/>
            <person name="Holmes I."/>
            <person name="Hoskins R.A."/>
            <person name="Hubisz M.J."/>
            <person name="Hultmark D."/>
            <person name="Huntley M.A."/>
            <person name="Jaffe D.B."/>
            <person name="Jagadeeshan S."/>
            <person name="Jeck W.R."/>
            <person name="Johnson J."/>
            <person name="Jones C.D."/>
            <person name="Jordan W.C."/>
            <person name="Karpen G.H."/>
            <person name="Kataoka E."/>
            <person name="Keightley P.D."/>
            <person name="Kheradpour P."/>
            <person name="Kirkness E.F."/>
            <person name="Koerich L.B."/>
            <person name="Kristiansen K."/>
            <person name="Kudrna D."/>
            <person name="Kulathinal R.J."/>
            <person name="Kumar S."/>
            <person name="Kwok R."/>
            <person name="Lander E."/>
            <person name="Langley C.H."/>
            <person name="Lapoint R."/>
            <person name="Lazzaro B.P."/>
            <person name="Lee S.J."/>
            <person name="Levesque L."/>
            <person name="Li R."/>
            <person name="Lin C.F."/>
            <person name="Lin M.F."/>
            <person name="Lindblad-Toh K."/>
            <person name="Llopart A."/>
            <person name="Long M."/>
            <person name="Low L."/>
            <person name="Lozovsky E."/>
            <person name="Lu J."/>
            <person name="Luo M."/>
            <person name="Machado C.A."/>
            <person name="Makalowski W."/>
            <person name="Marzo M."/>
            <person name="Matsuda M."/>
            <person name="Matzkin L."/>
            <person name="McAllister B."/>
            <person name="McBride C.S."/>
            <person name="McKernan B."/>
            <person name="McKernan K."/>
            <person name="Mendez-Lago M."/>
            <person name="Minx P."/>
            <person name="Mollenhauer M.U."/>
            <person name="Montooth K."/>
            <person name="Mount S.M."/>
            <person name="Mu X."/>
            <person name="Myers E."/>
            <person name="Negre B."/>
            <person name="Newfeld S."/>
            <person name="Nielsen R."/>
            <person name="Noor M.A."/>
            <person name="O'Grady P."/>
            <person name="Pachter L."/>
            <person name="Papaceit M."/>
            <person name="Parisi M.J."/>
            <person name="Parisi M."/>
            <person name="Parts L."/>
            <person name="Pedersen J.S."/>
            <person name="Pesole G."/>
            <person name="Phillippy A.M."/>
            <person name="Ponting C.P."/>
            <person name="Pop M."/>
            <person name="Porcelli D."/>
            <person name="Powell J.R."/>
            <person name="Prohaska S."/>
            <person name="Pruitt K."/>
            <person name="Puig M."/>
            <person name="Quesneville H."/>
            <person name="Ram K.R."/>
            <person name="Rand D."/>
            <person name="Rasmussen M.D."/>
            <person name="Reed L.K."/>
            <person name="Reenan R."/>
            <person name="Reily A."/>
            <person name="Remington K.A."/>
            <person name="Rieger T.T."/>
            <person name="Ritchie M.G."/>
            <person name="Robin C."/>
            <person name="Rogers Y.H."/>
            <person name="Rohde C."/>
            <person name="Rozas J."/>
            <person name="Rubenfield M.J."/>
            <person name="Ruiz A."/>
            <person name="Russo S."/>
            <person name="Salzberg S.L."/>
            <person name="Sanchez-Gracia A."/>
            <person name="Saranga D.J."/>
            <person name="Sato H."/>
            <person name="Schaeffer S.W."/>
            <person name="Schatz M.C."/>
            <person name="Schlenke T."/>
            <person name="Schwartz R."/>
            <person name="Segarra C."/>
            <person name="Singh R.S."/>
            <person name="Sirot L."/>
            <person name="Sirota M."/>
            <person name="Sisneros N.B."/>
            <person name="Smith C.D."/>
            <person name="Smith T.F."/>
            <person name="Spieth J."/>
            <person name="Stage D.E."/>
            <person name="Stark A."/>
            <person name="Stephan W."/>
            <person name="Strausberg R.L."/>
            <person name="Strempel S."/>
            <person name="Sturgill D."/>
            <person name="Sutton G."/>
            <person name="Sutton G.G."/>
            <person name="Tao W."/>
            <person name="Teichmann S."/>
            <person name="Tobari Y.N."/>
            <person name="Tomimura Y."/>
            <person name="Tsolas J.M."/>
            <person name="Valente V.L."/>
            <person name="Venter E."/>
            <person name="Venter J.C."/>
            <person name="Vicario S."/>
            <person name="Vieira F.G."/>
            <person name="Vilella A.J."/>
            <person name="Villasante A."/>
            <person name="Walenz B."/>
            <person name="Wang J."/>
            <person name="Wasserman M."/>
            <person name="Watts T."/>
            <person name="Wilson D."/>
            <person name="Wilson R.K."/>
            <person name="Wing R.A."/>
            <person name="Wolfner M.F."/>
            <person name="Wong A."/>
            <person name="Wong G.K."/>
            <person name="Wu C.I."/>
            <person name="Wu G."/>
            <person name="Yamamoto D."/>
            <person name="Yang H.P."/>
            <person name="Yang S.P."/>
            <person name="Yorke J.A."/>
            <person name="Yoshida K."/>
            <person name="Zdobnov E."/>
            <person name="Zhang P."/>
            <person name="Zhang Y."/>
            <person name="Zimin A.V."/>
            <person name="Baldwin J."/>
            <person name="Abdouelleil A."/>
            <person name="Abdulkadir J."/>
            <person name="Abebe A."/>
            <person name="Abera B."/>
            <person name="Abreu J."/>
            <person name="Acer S.C."/>
            <person name="Aftuck L."/>
            <person name="Alexander A."/>
            <person name="An P."/>
            <person name="Anderson E."/>
            <person name="Anderson S."/>
            <person name="Arachi H."/>
            <person name="Azer M."/>
            <person name="Bachantsang P."/>
            <person name="Barry A."/>
            <person name="Bayul T."/>
            <person name="Berlin A."/>
            <person name="Bessette D."/>
            <person name="Bloom T."/>
            <person name="Blye J."/>
            <person name="Boguslavskiy L."/>
            <person name="Bonnet C."/>
            <person name="Boukhgalter B."/>
            <person name="Bourzgui I."/>
            <person name="Brown A."/>
            <person name="Cahill P."/>
            <person name="Channer S."/>
            <person name="Cheshatsang Y."/>
            <person name="Chuda L."/>
            <person name="Citroen M."/>
            <person name="Collymore A."/>
            <person name="Cooke P."/>
            <person name="Costello M."/>
            <person name="D'Aco K."/>
            <person name="Daza R."/>
            <person name="De Haan G."/>
            <person name="DeGray S."/>
            <person name="DeMaso C."/>
            <person name="Dhargay N."/>
            <person name="Dooley K."/>
            <person name="Dooley E."/>
            <person name="Doricent M."/>
            <person name="Dorje P."/>
            <person name="Dorjee K."/>
            <person name="Dupes A."/>
            <person name="Elong R."/>
            <person name="Falk J."/>
            <person name="Farina A."/>
            <person name="Faro S."/>
            <person name="Ferguson D."/>
            <person name="Fisher S."/>
            <person name="Foley C.D."/>
            <person name="Franke A."/>
            <person name="Friedrich D."/>
            <person name="Gadbois L."/>
            <person name="Gearin G."/>
            <person name="Gearin C.R."/>
            <person name="Giannoukos G."/>
            <person name="Goode T."/>
            <person name="Graham J."/>
            <person name="Grandbois E."/>
            <person name="Grewal S."/>
            <person name="Gyaltsen K."/>
            <person name="Hafez N."/>
            <person name="Hagos B."/>
            <person name="Hall J."/>
            <person name="Henson C."/>
            <person name="Hollinger A."/>
            <person name="Honan T."/>
            <person name="Huard M.D."/>
            <person name="Hughes L."/>
            <person name="Hurhula B."/>
            <person name="Husby M.E."/>
            <person name="Kamat A."/>
            <person name="Kanga B."/>
            <person name="Kashin S."/>
            <person name="Khazanovich D."/>
            <person name="Kisner P."/>
            <person name="Lance K."/>
            <person name="Lara M."/>
            <person name="Lee W."/>
            <person name="Lennon N."/>
            <person name="Letendre F."/>
            <person name="LeVine R."/>
            <person name="Lipovsky A."/>
            <person name="Liu X."/>
            <person name="Liu J."/>
            <person name="Liu S."/>
            <person name="Lokyitsang T."/>
            <person name="Lokyitsang Y."/>
            <person name="Lubonja R."/>
            <person name="Lui A."/>
            <person name="MacDonald P."/>
            <person name="Magnisalis V."/>
            <person name="Maru K."/>
            <person name="Matthews C."/>
            <person name="McCusker W."/>
            <person name="McDonough S."/>
            <person name="Mehta T."/>
            <person name="Meldrim J."/>
            <person name="Meneus L."/>
            <person name="Mihai O."/>
            <person name="Mihalev A."/>
            <person name="Mihova T."/>
            <person name="Mittelman R."/>
            <person name="Mlenga V."/>
            <person name="Montmayeur A."/>
            <person name="Mulrain L."/>
            <person name="Navidi A."/>
            <person name="Naylor J."/>
            <person name="Negash T."/>
            <person name="Nguyen T."/>
            <person name="Nguyen N."/>
            <person name="Nicol R."/>
            <person name="Norbu C."/>
            <person name="Norbu N."/>
            <person name="Novod N."/>
            <person name="O'Neill B."/>
            <person name="Osman S."/>
            <person name="Markiewicz E."/>
            <person name="Oyono O.L."/>
            <person name="Patti C."/>
            <person name="Phunkhang P."/>
            <person name="Pierre F."/>
            <person name="Priest M."/>
            <person name="Raghuraman S."/>
            <person name="Rege F."/>
            <person name="Reyes R."/>
            <person name="Rise C."/>
            <person name="Rogov P."/>
            <person name="Ross K."/>
            <person name="Ryan E."/>
            <person name="Settipalli S."/>
            <person name="Shea T."/>
            <person name="Sherpa N."/>
            <person name="Shi L."/>
            <person name="Shih D."/>
            <person name="Sparrow T."/>
            <person name="Spaulding J."/>
            <person name="Stalker J."/>
            <person name="Stange-Thomann N."/>
            <person name="Stavropoulos S."/>
            <person name="Stone C."/>
            <person name="Strader C."/>
            <person name="Tesfaye S."/>
            <person name="Thomson T."/>
            <person name="Thoulutsang Y."/>
            <person name="Thoulutsang D."/>
            <person name="Topham K."/>
            <person name="Topping I."/>
            <person name="Tsamla T."/>
            <person name="Vassiliev H."/>
            <person name="Vo A."/>
            <person name="Wangchuk T."/>
            <person name="Wangdi T."/>
            <person name="Weiand M."/>
            <person name="Wilkinson J."/>
            <person name="Wilson A."/>
            <person name="Yadav S."/>
            <person name="Young G."/>
            <person name="Yu Q."/>
            <person name="Zembek L."/>
            <person name="Zhong D."/>
            <person name="Zimmer A."/>
            <person name="Zwirko Z."/>
            <person name="Jaffe D.B."/>
            <person name="Alvarez P."/>
            <person name="Brockman W."/>
            <person name="Butler J."/>
            <person name="Chin C."/>
            <person name="Gnerre S."/>
            <person name="Grabherr M."/>
            <person name="Kleber M."/>
            <person name="Mauceli E."/>
            <person name="MacCallum I."/>
        </authorList>
    </citation>
    <scope>NUCLEOTIDE SEQUENCE [LARGE SCALE GENOMIC DNA]</scope>
    <source>
        <strain evidence="3">Rob3c / Tucson 14021-0248.25</strain>
    </source>
</reference>
<proteinExistence type="predicted"/>
<sequence length="152" mass="16360">MSACPPTGHAAQPSSDASYDTLRIRNDTKVGRRMRFPAGGGQGSMAATRATFQAANSGSAGQVEANDLYIGILQAASTKHQDLLFCRFSCSMRHGACGAICGPVTTLLGRIESGRWPEHRSGTGTPDMDTDMAQDRTEPNRTGQDEKRERER</sequence>
<keyword evidence="3" id="KW-1185">Reference proteome</keyword>
<evidence type="ECO:0000313" key="2">
    <source>
        <dbReference type="EMBL" id="EDW43842.1"/>
    </source>
</evidence>
<organism evidence="3">
    <name type="scientific">Drosophila sechellia</name>
    <name type="common">Fruit fly</name>
    <dbReference type="NCBI Taxonomy" id="7238"/>
    <lineage>
        <taxon>Eukaryota</taxon>
        <taxon>Metazoa</taxon>
        <taxon>Ecdysozoa</taxon>
        <taxon>Arthropoda</taxon>
        <taxon>Hexapoda</taxon>
        <taxon>Insecta</taxon>
        <taxon>Pterygota</taxon>
        <taxon>Neoptera</taxon>
        <taxon>Endopterygota</taxon>
        <taxon>Diptera</taxon>
        <taxon>Brachycera</taxon>
        <taxon>Muscomorpha</taxon>
        <taxon>Ephydroidea</taxon>
        <taxon>Drosophilidae</taxon>
        <taxon>Drosophila</taxon>
        <taxon>Sophophora</taxon>
    </lineage>
</organism>
<dbReference type="HOGENOM" id="CLU_1724229_0_0_1"/>
<feature type="region of interest" description="Disordered" evidence="1">
    <location>
        <begin position="112"/>
        <end position="152"/>
    </location>
</feature>
<accession>B4I9G1</accession>
<gene>
    <name evidence="2" type="primary">Dsec\GM18965</name>
    <name evidence="2" type="ORF">Dsec_GM18965</name>
</gene>
<evidence type="ECO:0000256" key="1">
    <source>
        <dbReference type="SAM" id="MobiDB-lite"/>
    </source>
</evidence>
<protein>
    <submittedName>
        <fullName evidence="2">GM18965</fullName>
    </submittedName>
</protein>
<feature type="compositionally biased region" description="Basic and acidic residues" evidence="1">
    <location>
        <begin position="112"/>
        <end position="121"/>
    </location>
</feature>
<dbReference type="OMA" id="RIRNEPK"/>
<dbReference type="EMBL" id="CH480825">
    <property type="protein sequence ID" value="EDW43842.1"/>
    <property type="molecule type" value="Genomic_DNA"/>
</dbReference>
<dbReference type="Proteomes" id="UP000001292">
    <property type="component" value="Unassembled WGS sequence"/>
</dbReference>
<name>B4I9G1_DROSE</name>
<feature type="compositionally biased region" description="Basic and acidic residues" evidence="1">
    <location>
        <begin position="133"/>
        <end position="152"/>
    </location>
</feature>
<dbReference type="AlphaFoldDB" id="B4I9G1"/>